<dbReference type="GO" id="GO:0043709">
    <property type="term" value="P:cell adhesion involved in single-species biofilm formation"/>
    <property type="evidence" value="ECO:0007669"/>
    <property type="project" value="TreeGrafter"/>
</dbReference>
<keyword evidence="6" id="KW-0732">Signal</keyword>
<dbReference type="InterPro" id="IPR011622">
    <property type="entry name" value="7TMR_DISM_rcpt_extracell_dom2"/>
</dbReference>
<feature type="transmembrane region" description="Helical" evidence="5">
    <location>
        <begin position="278"/>
        <end position="296"/>
    </location>
</feature>
<dbReference type="GO" id="GO:1902201">
    <property type="term" value="P:negative regulation of bacterial-type flagellum-dependent cell motility"/>
    <property type="evidence" value="ECO:0007669"/>
    <property type="project" value="TreeGrafter"/>
</dbReference>
<dbReference type="RefSeq" id="WP_091984675.1">
    <property type="nucleotide sequence ID" value="NZ_FOLO01000019.1"/>
</dbReference>
<protein>
    <recommendedName>
        <fullName evidence="2">diguanylate cyclase</fullName>
        <ecNumber evidence="2">2.7.7.65</ecNumber>
    </recommendedName>
</protein>
<feature type="transmembrane region" description="Helical" evidence="5">
    <location>
        <begin position="215"/>
        <end position="235"/>
    </location>
</feature>
<dbReference type="InterPro" id="IPR043128">
    <property type="entry name" value="Rev_trsase/Diguanyl_cyclase"/>
</dbReference>
<proteinExistence type="predicted"/>
<evidence type="ECO:0000313" key="8">
    <source>
        <dbReference type="EMBL" id="SFC83609.1"/>
    </source>
</evidence>
<dbReference type="EC" id="2.7.7.65" evidence="2"/>
<feature type="compositionally biased region" description="Polar residues" evidence="4">
    <location>
        <begin position="611"/>
        <end position="627"/>
    </location>
</feature>
<feature type="transmembrane region" description="Helical" evidence="5">
    <location>
        <begin position="334"/>
        <end position="356"/>
    </location>
</feature>
<dbReference type="Pfam" id="PF00990">
    <property type="entry name" value="GGDEF"/>
    <property type="match status" value="1"/>
</dbReference>
<evidence type="ECO:0000313" key="9">
    <source>
        <dbReference type="Proteomes" id="UP000198862"/>
    </source>
</evidence>
<feature type="signal peptide" evidence="6">
    <location>
        <begin position="1"/>
        <end position="23"/>
    </location>
</feature>
<feature type="chain" id="PRO_5011623704" description="diguanylate cyclase" evidence="6">
    <location>
        <begin position="24"/>
        <end position="627"/>
    </location>
</feature>
<dbReference type="Gene3D" id="3.30.70.270">
    <property type="match status" value="1"/>
</dbReference>
<dbReference type="SMART" id="SM00267">
    <property type="entry name" value="GGDEF"/>
    <property type="match status" value="1"/>
</dbReference>
<keyword evidence="5" id="KW-1133">Transmembrane helix</keyword>
<name>A0A1I1ME17_9GAMM</name>
<dbReference type="AlphaFoldDB" id="A0A1I1ME17"/>
<dbReference type="PROSITE" id="PS50887">
    <property type="entry name" value="GGDEF"/>
    <property type="match status" value="1"/>
</dbReference>
<dbReference type="GO" id="GO:0052621">
    <property type="term" value="F:diguanylate cyclase activity"/>
    <property type="evidence" value="ECO:0007669"/>
    <property type="project" value="UniProtKB-EC"/>
</dbReference>
<keyword evidence="5" id="KW-0812">Transmembrane</keyword>
<dbReference type="GO" id="GO:0005886">
    <property type="term" value="C:plasma membrane"/>
    <property type="evidence" value="ECO:0007669"/>
    <property type="project" value="TreeGrafter"/>
</dbReference>
<feature type="transmembrane region" description="Helical" evidence="5">
    <location>
        <begin position="362"/>
        <end position="386"/>
    </location>
</feature>
<dbReference type="STRING" id="1123010.SAMN02745724_02680"/>
<dbReference type="NCBIfam" id="TIGR00254">
    <property type="entry name" value="GGDEF"/>
    <property type="match status" value="1"/>
</dbReference>
<accession>A0A1I1ME17</accession>
<feature type="transmembrane region" description="Helical" evidence="5">
    <location>
        <begin position="302"/>
        <end position="322"/>
    </location>
</feature>
<dbReference type="InterPro" id="IPR011623">
    <property type="entry name" value="7TMR_DISM_rcpt_extracell_dom1"/>
</dbReference>
<keyword evidence="3" id="KW-0175">Coiled coil</keyword>
<evidence type="ECO:0000256" key="4">
    <source>
        <dbReference type="SAM" id="MobiDB-lite"/>
    </source>
</evidence>
<dbReference type="PANTHER" id="PTHR45138:SF24">
    <property type="entry name" value="DIGUANYLATE CYCLASE DGCC-RELATED"/>
    <property type="match status" value="1"/>
</dbReference>
<dbReference type="EMBL" id="FOLO01000019">
    <property type="protein sequence ID" value="SFC83609.1"/>
    <property type="molecule type" value="Genomic_DNA"/>
</dbReference>
<evidence type="ECO:0000259" key="7">
    <source>
        <dbReference type="PROSITE" id="PS50887"/>
    </source>
</evidence>
<gene>
    <name evidence="8" type="ORF">SAMN02745724_02680</name>
</gene>
<keyword evidence="9" id="KW-1185">Reference proteome</keyword>
<feature type="region of interest" description="Disordered" evidence="4">
    <location>
        <begin position="607"/>
        <end position="627"/>
    </location>
</feature>
<dbReference type="InterPro" id="IPR050469">
    <property type="entry name" value="Diguanylate_Cyclase"/>
</dbReference>
<dbReference type="OrthoDB" id="5289013at2"/>
<dbReference type="Gene3D" id="2.60.40.2380">
    <property type="match status" value="1"/>
</dbReference>
<reference evidence="8 9" key="1">
    <citation type="submission" date="2016-10" db="EMBL/GenBank/DDBJ databases">
        <authorList>
            <person name="de Groot N.N."/>
        </authorList>
    </citation>
    <scope>NUCLEOTIDE SEQUENCE [LARGE SCALE GENOMIC DNA]</scope>
    <source>
        <strain evidence="8 9">DSM 6059</strain>
    </source>
</reference>
<feature type="coiled-coil region" evidence="3">
    <location>
        <begin position="432"/>
        <end position="459"/>
    </location>
</feature>
<feature type="domain" description="GGDEF" evidence="7">
    <location>
        <begin position="483"/>
        <end position="618"/>
    </location>
</feature>
<dbReference type="PANTHER" id="PTHR45138">
    <property type="entry name" value="REGULATORY COMPONENTS OF SENSORY TRANSDUCTION SYSTEM"/>
    <property type="match status" value="1"/>
</dbReference>
<evidence type="ECO:0000256" key="1">
    <source>
        <dbReference type="ARBA" id="ARBA00001946"/>
    </source>
</evidence>
<dbReference type="Pfam" id="PF07696">
    <property type="entry name" value="7TMR-DISMED2"/>
    <property type="match status" value="1"/>
</dbReference>
<evidence type="ECO:0000256" key="3">
    <source>
        <dbReference type="SAM" id="Coils"/>
    </source>
</evidence>
<dbReference type="SUPFAM" id="SSF55073">
    <property type="entry name" value="Nucleotide cyclase"/>
    <property type="match status" value="1"/>
</dbReference>
<feature type="transmembrane region" description="Helical" evidence="5">
    <location>
        <begin position="241"/>
        <end position="258"/>
    </location>
</feature>
<dbReference type="FunFam" id="3.30.70.270:FF:000001">
    <property type="entry name" value="Diguanylate cyclase domain protein"/>
    <property type="match status" value="1"/>
</dbReference>
<feature type="transmembrane region" description="Helical" evidence="5">
    <location>
        <begin position="182"/>
        <end position="203"/>
    </location>
</feature>
<evidence type="ECO:0000256" key="2">
    <source>
        <dbReference type="ARBA" id="ARBA00012528"/>
    </source>
</evidence>
<dbReference type="Proteomes" id="UP000198862">
    <property type="component" value="Unassembled WGS sequence"/>
</dbReference>
<dbReference type="Pfam" id="PF07695">
    <property type="entry name" value="7TMR-DISM_7TM"/>
    <property type="match status" value="1"/>
</dbReference>
<dbReference type="InterPro" id="IPR000160">
    <property type="entry name" value="GGDEF_dom"/>
</dbReference>
<organism evidence="8 9">
    <name type="scientific">Pseudoalteromonas denitrificans DSM 6059</name>
    <dbReference type="NCBI Taxonomy" id="1123010"/>
    <lineage>
        <taxon>Bacteria</taxon>
        <taxon>Pseudomonadati</taxon>
        <taxon>Pseudomonadota</taxon>
        <taxon>Gammaproteobacteria</taxon>
        <taxon>Alteromonadales</taxon>
        <taxon>Pseudoalteromonadaceae</taxon>
        <taxon>Pseudoalteromonas</taxon>
    </lineage>
</organism>
<keyword evidence="5" id="KW-0472">Membrane</keyword>
<evidence type="ECO:0000256" key="6">
    <source>
        <dbReference type="SAM" id="SignalP"/>
    </source>
</evidence>
<dbReference type="InterPro" id="IPR029787">
    <property type="entry name" value="Nucleotide_cyclase"/>
</dbReference>
<comment type="cofactor">
    <cofactor evidence="1">
        <name>Mg(2+)</name>
        <dbReference type="ChEBI" id="CHEBI:18420"/>
    </cofactor>
</comment>
<dbReference type="CDD" id="cd01949">
    <property type="entry name" value="GGDEF"/>
    <property type="match status" value="1"/>
</dbReference>
<evidence type="ECO:0000256" key="5">
    <source>
        <dbReference type="SAM" id="Phobius"/>
    </source>
</evidence>
<sequence>MLKYLLASLLLCLTLFQSNQLMASNINIDGNFNHKKHINFLFKKSTLPSKSVIKSNHLEWQKSQSDILNLGLQSTPVWIKFKLTNSTNEAKKLFIVLSNPLIDELSLYQLNANEIIKQQTIGDTQPLSARAIKDESLLFSISLKANSQNTILLKAKSEGVLKLPVSIWTPERYVQFKSKFNLLTGILLGFLLALILSNLLIFLLTRHGLFIMSSLYISCLWAVLTGLFGLSYRYFHLDTFWLQQINISTLLLTAIALLNPITERLLELSKNNKKQLKMIRITFCFTLIMILINPWLSYSDSLLMSFSAGLANLIICLCISAYQIIKKTKHAKTVFLYQASITLALIYSILLFNGLVLSAVTMHAVLVACFFISSIVLSYLLIWHFITQRDEKTQLQHQQLAQVRAKDTLLEETIKIQDKSQEELESKIQERTFELEITLRKLEEKNRELEEKNTHDALTGIRNRHYFDKKLSMEFRRSRREQTALAILMLDIDHFKIINDTLGHLAGDEAIKFVANTIKDSLQRPSDEACRYGGEEFAVILPNPPEEGAIAVAETIRTAIESAKIHTSAGIIEMTISAGVHSSVAELNNDPNQHTAQADKALYQAKEAGRNQVSSLANSSLITDNPQ</sequence>